<gene>
    <name evidence="11" type="ORF">WHR41_00026</name>
</gene>
<comment type="catalytic activity">
    <reaction evidence="1">
        <text>Random hydrolysis of (1-&gt;4)-beta-D-mannosidic linkages in mannans, galactomannans and glucomannans.</text>
        <dbReference type="EC" id="3.2.1.78"/>
    </reaction>
</comment>
<keyword evidence="5" id="KW-0964">Secreted</keyword>
<dbReference type="EC" id="3.2.1.78" evidence="4"/>
<evidence type="ECO:0000256" key="4">
    <source>
        <dbReference type="ARBA" id="ARBA00012706"/>
    </source>
</evidence>
<dbReference type="SUPFAM" id="SSF51445">
    <property type="entry name" value="(Trans)glycosidases"/>
    <property type="match status" value="1"/>
</dbReference>
<accession>A0AB34L644</accession>
<evidence type="ECO:0000256" key="3">
    <source>
        <dbReference type="ARBA" id="ARBA00005641"/>
    </source>
</evidence>
<comment type="caution">
    <text evidence="11">The sequence shown here is derived from an EMBL/GenBank/DDBJ whole genome shotgun (WGS) entry which is preliminary data.</text>
</comment>
<dbReference type="PROSITE" id="PS51257">
    <property type="entry name" value="PROKAR_LIPOPROTEIN"/>
    <property type="match status" value="1"/>
</dbReference>
<evidence type="ECO:0000256" key="6">
    <source>
        <dbReference type="ARBA" id="ARBA00022729"/>
    </source>
</evidence>
<dbReference type="FunFam" id="3.20.20.80:FF:000076">
    <property type="entry name" value="Mannan endo-1,4-beta-mannosidase A"/>
    <property type="match status" value="1"/>
</dbReference>
<dbReference type="GO" id="GO:0016985">
    <property type="term" value="F:mannan endo-1,4-beta-mannosidase activity"/>
    <property type="evidence" value="ECO:0007669"/>
    <property type="project" value="UniProtKB-EC"/>
</dbReference>
<dbReference type="InterPro" id="IPR001547">
    <property type="entry name" value="Glyco_hydro_5"/>
</dbReference>
<evidence type="ECO:0000259" key="10">
    <source>
        <dbReference type="Pfam" id="PF26410"/>
    </source>
</evidence>
<reference evidence="11 12" key="1">
    <citation type="journal article" date="2020" name="Microbiol. Resour. Announc.">
        <title>Draft Genome Sequence of a Cladosporium Species Isolated from the Mesophotic Ascidian Didemnum maculosum.</title>
        <authorList>
            <person name="Gioti A."/>
            <person name="Siaperas R."/>
            <person name="Nikolaivits E."/>
            <person name="Le Goff G."/>
            <person name="Ouazzani J."/>
            <person name="Kotoulas G."/>
            <person name="Topakas E."/>
        </authorList>
    </citation>
    <scope>NUCLEOTIDE SEQUENCE [LARGE SCALE GENOMIC DNA]</scope>
    <source>
        <strain evidence="11 12">TM138-S3</strain>
    </source>
</reference>
<dbReference type="GeneID" id="96001470"/>
<evidence type="ECO:0000313" key="11">
    <source>
        <dbReference type="EMBL" id="KAL1591292.1"/>
    </source>
</evidence>
<dbReference type="InterPro" id="IPR017853">
    <property type="entry name" value="GH"/>
</dbReference>
<feature type="signal peptide" evidence="9">
    <location>
        <begin position="1"/>
        <end position="16"/>
    </location>
</feature>
<dbReference type="Pfam" id="PF26410">
    <property type="entry name" value="GH5_mannosidase"/>
    <property type="match status" value="1"/>
</dbReference>
<feature type="chain" id="PRO_5044296234" description="mannan endo-1,4-beta-mannosidase" evidence="9">
    <location>
        <begin position="17"/>
        <end position="386"/>
    </location>
</feature>
<name>A0AB34L644_9PEZI</name>
<keyword evidence="12" id="KW-1185">Reference proteome</keyword>
<keyword evidence="8" id="KW-0326">Glycosidase</keyword>
<keyword evidence="7" id="KW-0378">Hydrolase</keyword>
<evidence type="ECO:0000256" key="8">
    <source>
        <dbReference type="ARBA" id="ARBA00023295"/>
    </source>
</evidence>
<proteinExistence type="inferred from homology"/>
<dbReference type="AlphaFoldDB" id="A0AB34L644"/>
<evidence type="ECO:0000313" key="12">
    <source>
        <dbReference type="Proteomes" id="UP000803884"/>
    </source>
</evidence>
<evidence type="ECO:0000256" key="1">
    <source>
        <dbReference type="ARBA" id="ARBA00001678"/>
    </source>
</evidence>
<evidence type="ECO:0000256" key="9">
    <source>
        <dbReference type="SAM" id="SignalP"/>
    </source>
</evidence>
<evidence type="ECO:0000256" key="7">
    <source>
        <dbReference type="ARBA" id="ARBA00022801"/>
    </source>
</evidence>
<dbReference type="Proteomes" id="UP000803884">
    <property type="component" value="Unassembled WGS sequence"/>
</dbReference>
<dbReference type="GO" id="GO:0005576">
    <property type="term" value="C:extracellular region"/>
    <property type="evidence" value="ECO:0007669"/>
    <property type="project" value="UniProtKB-SubCell"/>
</dbReference>
<dbReference type="GO" id="GO:0046355">
    <property type="term" value="P:mannan catabolic process"/>
    <property type="evidence" value="ECO:0007669"/>
    <property type="project" value="UniProtKB-ARBA"/>
</dbReference>
<comment type="subcellular location">
    <subcellularLocation>
        <location evidence="2">Secreted</location>
    </subcellularLocation>
</comment>
<keyword evidence="6 9" id="KW-0732">Signal</keyword>
<comment type="similarity">
    <text evidence="3">Belongs to the glycosyl hydrolase 5 (cellulase A) family.</text>
</comment>
<dbReference type="RefSeq" id="XP_069234397.1">
    <property type="nucleotide sequence ID" value="XM_069368632.1"/>
</dbReference>
<dbReference type="EMBL" id="JAAQHG020000001">
    <property type="protein sequence ID" value="KAL1591292.1"/>
    <property type="molecule type" value="Genomic_DNA"/>
</dbReference>
<feature type="domain" description="Glycoside hydrolase family 5" evidence="10">
    <location>
        <begin position="43"/>
        <end position="325"/>
    </location>
</feature>
<dbReference type="PANTHER" id="PTHR31451">
    <property type="match status" value="1"/>
</dbReference>
<sequence length="386" mass="41995">MKRFITLAACAGAACALPATSRSGVVARSSSALSSRAANDSSFPSASGSSFIIDGKQQYYAGTNSYWLGFQTNNADVDLVMKNLATSGLKVLRVWGFNDVTSDPGSNTVYFQSFINGEAKINTGANGLERLDYVVKSAEEHGIKLIINFVNNWTDYGGMAAYFDFAGISSNAEWYTNEKAQTQYQAYIKAVVTRYSSSPAVFAWELANEPRCKGCDLSVLSDWVKTSAAYVKSLDSKHMVTTGEEGFGLDGDGSYPYQFAEGGDFNATCADPNVDFCVYHLYPDSWGTADNAQEWGNNWIKNHAKVCEALGKPCVLEEFGFNNNCDVELAWETTALATKGTGGDMFWQYGDTLSSGKSHQDGNTVYYQDDLWKCMVAPHVAAIGNQ</sequence>
<protein>
    <recommendedName>
        <fullName evidence="4">mannan endo-1,4-beta-mannosidase</fullName>
        <ecNumber evidence="4">3.2.1.78</ecNumber>
    </recommendedName>
</protein>
<evidence type="ECO:0000256" key="2">
    <source>
        <dbReference type="ARBA" id="ARBA00004613"/>
    </source>
</evidence>
<dbReference type="PANTHER" id="PTHR31451:SF39">
    <property type="entry name" value="MANNAN ENDO-1,4-BETA-MANNOSIDASE 1"/>
    <property type="match status" value="1"/>
</dbReference>
<dbReference type="Gene3D" id="3.20.20.80">
    <property type="entry name" value="Glycosidases"/>
    <property type="match status" value="1"/>
</dbReference>
<organism evidence="11 12">
    <name type="scientific">Cladosporium halotolerans</name>
    <dbReference type="NCBI Taxonomy" id="1052096"/>
    <lineage>
        <taxon>Eukaryota</taxon>
        <taxon>Fungi</taxon>
        <taxon>Dikarya</taxon>
        <taxon>Ascomycota</taxon>
        <taxon>Pezizomycotina</taxon>
        <taxon>Dothideomycetes</taxon>
        <taxon>Dothideomycetidae</taxon>
        <taxon>Cladosporiales</taxon>
        <taxon>Cladosporiaceae</taxon>
        <taxon>Cladosporium</taxon>
    </lineage>
</organism>
<dbReference type="InterPro" id="IPR045053">
    <property type="entry name" value="MAN-like"/>
</dbReference>
<evidence type="ECO:0000256" key="5">
    <source>
        <dbReference type="ARBA" id="ARBA00022525"/>
    </source>
</evidence>